<dbReference type="STRING" id="763407.A0A167JVV4"/>
<evidence type="ECO:0000313" key="2">
    <source>
        <dbReference type="Proteomes" id="UP000077315"/>
    </source>
</evidence>
<evidence type="ECO:0008006" key="3">
    <source>
        <dbReference type="Google" id="ProtNLM"/>
    </source>
</evidence>
<name>A0A167JVV4_PHYB8</name>
<dbReference type="EMBL" id="KV441000">
    <property type="protein sequence ID" value="OAD66788.1"/>
    <property type="molecule type" value="Genomic_DNA"/>
</dbReference>
<protein>
    <recommendedName>
        <fullName evidence="3">Tc1-like transposase DDE domain-containing protein</fullName>
    </recommendedName>
</protein>
<organism evidence="1 2">
    <name type="scientific">Phycomyces blakesleeanus (strain ATCC 8743b / DSM 1359 / FGSC 10004 / NBRC 33097 / NRRL 1555)</name>
    <dbReference type="NCBI Taxonomy" id="763407"/>
    <lineage>
        <taxon>Eukaryota</taxon>
        <taxon>Fungi</taxon>
        <taxon>Fungi incertae sedis</taxon>
        <taxon>Mucoromycota</taxon>
        <taxon>Mucoromycotina</taxon>
        <taxon>Mucoromycetes</taxon>
        <taxon>Mucorales</taxon>
        <taxon>Phycomycetaceae</taxon>
        <taxon>Phycomyces</taxon>
    </lineage>
</organism>
<dbReference type="RefSeq" id="XP_018284828.1">
    <property type="nucleotide sequence ID" value="XM_018442237.1"/>
</dbReference>
<dbReference type="Proteomes" id="UP000077315">
    <property type="component" value="Unassembled WGS sequence"/>
</dbReference>
<sequence>MYFKNHTEFYILSRMGIRHFFVVLEEKYHTDCLTPKVSENEGSVSLWECIWSEGVEQLVTLKSNINALLYNEVLEKEFMPLYQSLPNVEKGDYIYQEYNMCYHKTNLAERFKKELGLKILEWPSNSSDLDLLDNKIRARRPQPITLRQLENVLQEMWKAISIETCMTFCLNMQNRLFKLKMHKFRPISC</sequence>
<reference evidence="2" key="1">
    <citation type="submission" date="2015-06" db="EMBL/GenBank/DDBJ databases">
        <title>Expansion of signal transduction pathways in fungi by whole-genome duplication.</title>
        <authorList>
            <consortium name="DOE Joint Genome Institute"/>
            <person name="Corrochano L.M."/>
            <person name="Kuo A."/>
            <person name="Marcet-Houben M."/>
            <person name="Polaino S."/>
            <person name="Salamov A."/>
            <person name="Villalobos J.M."/>
            <person name="Alvarez M.I."/>
            <person name="Avalos J."/>
            <person name="Benito E.P."/>
            <person name="Benoit I."/>
            <person name="Burger G."/>
            <person name="Camino L.P."/>
            <person name="Canovas D."/>
            <person name="Cerda-Olmedo E."/>
            <person name="Cheng J.-F."/>
            <person name="Dominguez A."/>
            <person name="Elias M."/>
            <person name="Eslava A.P."/>
            <person name="Glaser F."/>
            <person name="Grimwood J."/>
            <person name="Gutierrez G."/>
            <person name="Heitman J."/>
            <person name="Henrissat B."/>
            <person name="Iturriaga E.A."/>
            <person name="Lang B.F."/>
            <person name="Lavin J.L."/>
            <person name="Lee S."/>
            <person name="Li W."/>
            <person name="Lindquist E."/>
            <person name="Lopez-Garcia S."/>
            <person name="Luque E.M."/>
            <person name="Marcos A.T."/>
            <person name="Martin J."/>
            <person name="McCluskey K."/>
            <person name="Medina H.R."/>
            <person name="Miralles-Duran A."/>
            <person name="Miyazaki A."/>
            <person name="Munoz-Torres E."/>
            <person name="Oguiza J.A."/>
            <person name="Ohm R."/>
            <person name="Olmedo M."/>
            <person name="Orejas M."/>
            <person name="Ortiz-Castellanos L."/>
            <person name="Pisabarro A.G."/>
            <person name="Rodriguez-Romero J."/>
            <person name="Ruiz-Herrera J."/>
            <person name="Ruiz-Vazquez R."/>
            <person name="Sanz C."/>
            <person name="Schackwitz W."/>
            <person name="Schmutz J."/>
            <person name="Shahriari M."/>
            <person name="Shelest E."/>
            <person name="Silva-Franco F."/>
            <person name="Soanes D."/>
            <person name="Syed K."/>
            <person name="Tagua V.G."/>
            <person name="Talbot N.J."/>
            <person name="Thon M."/>
            <person name="De vries R.P."/>
            <person name="Wiebenga A."/>
            <person name="Yadav J.S."/>
            <person name="Braun E.L."/>
            <person name="Baker S."/>
            <person name="Garre V."/>
            <person name="Horwitz B."/>
            <person name="Torres-Martinez S."/>
            <person name="Idnurm A."/>
            <person name="Herrera-Estrella A."/>
            <person name="Gabaldon T."/>
            <person name="Grigoriev I.V."/>
        </authorList>
    </citation>
    <scope>NUCLEOTIDE SEQUENCE [LARGE SCALE GENOMIC DNA]</scope>
    <source>
        <strain evidence="2">NRRL 1555(-)</strain>
    </source>
</reference>
<dbReference type="VEuPathDB" id="FungiDB:PHYBLDRAFT_70222"/>
<evidence type="ECO:0000313" key="1">
    <source>
        <dbReference type="EMBL" id="OAD66788.1"/>
    </source>
</evidence>
<dbReference type="AlphaFoldDB" id="A0A167JVV4"/>
<keyword evidence="2" id="KW-1185">Reference proteome</keyword>
<gene>
    <name evidence="1" type="ORF">PHYBLDRAFT_70222</name>
</gene>
<accession>A0A167JVV4</accession>
<proteinExistence type="predicted"/>
<dbReference type="GO" id="GO:0003676">
    <property type="term" value="F:nucleic acid binding"/>
    <property type="evidence" value="ECO:0007669"/>
    <property type="project" value="InterPro"/>
</dbReference>
<dbReference type="OrthoDB" id="5410741at2759"/>
<dbReference type="GeneID" id="29003143"/>
<dbReference type="InParanoid" id="A0A167JVV4"/>
<dbReference type="InterPro" id="IPR036397">
    <property type="entry name" value="RNaseH_sf"/>
</dbReference>
<dbReference type="Gene3D" id="3.30.420.10">
    <property type="entry name" value="Ribonuclease H-like superfamily/Ribonuclease H"/>
    <property type="match status" value="1"/>
</dbReference>